<evidence type="ECO:0000313" key="13">
    <source>
        <dbReference type="EMBL" id="KGA19544.1"/>
    </source>
</evidence>
<keyword evidence="5" id="KW-0819">tRNA processing</keyword>
<keyword evidence="10" id="KW-0694">RNA-binding</keyword>
<feature type="compositionally biased region" description="Low complexity" evidence="11">
    <location>
        <begin position="50"/>
        <end position="67"/>
    </location>
</feature>
<dbReference type="GO" id="GO:0003723">
    <property type="term" value="F:RNA binding"/>
    <property type="evidence" value="ECO:0007669"/>
    <property type="project" value="UniProtKB-KW"/>
</dbReference>
<evidence type="ECO:0000256" key="11">
    <source>
        <dbReference type="SAM" id="MobiDB-lite"/>
    </source>
</evidence>
<dbReference type="GO" id="GO:0005737">
    <property type="term" value="C:cytoplasm"/>
    <property type="evidence" value="ECO:0007669"/>
    <property type="project" value="UniProtKB-SubCell"/>
</dbReference>
<evidence type="ECO:0000256" key="2">
    <source>
        <dbReference type="ARBA" id="ARBA00001947"/>
    </source>
</evidence>
<evidence type="ECO:0000256" key="3">
    <source>
        <dbReference type="ARBA" id="ARBA00004496"/>
    </source>
</evidence>
<keyword evidence="6" id="KW-0479">Metal-binding</keyword>
<keyword evidence="4" id="KW-0963">Cytoplasm</keyword>
<dbReference type="PANTHER" id="PTHR30001:SF0">
    <property type="entry name" value="RIBONUCLEASE G"/>
    <property type="match status" value="1"/>
</dbReference>
<feature type="compositionally biased region" description="Basic residues" evidence="11">
    <location>
        <begin position="8"/>
        <end position="18"/>
    </location>
</feature>
<dbReference type="GO" id="GO:0004540">
    <property type="term" value="F:RNA nuclease activity"/>
    <property type="evidence" value="ECO:0007669"/>
    <property type="project" value="InterPro"/>
</dbReference>
<feature type="compositionally biased region" description="Polar residues" evidence="11">
    <location>
        <begin position="102"/>
        <end position="113"/>
    </location>
</feature>
<keyword evidence="7" id="KW-0378">Hydrolase</keyword>
<feature type="domain" description="S1 motif" evidence="12">
    <location>
        <begin position="241"/>
        <end position="319"/>
    </location>
</feature>
<evidence type="ECO:0000259" key="12">
    <source>
        <dbReference type="PROSITE" id="PS50126"/>
    </source>
</evidence>
<feature type="compositionally biased region" description="Basic residues" evidence="11">
    <location>
        <begin position="81"/>
        <end position="95"/>
    </location>
</feature>
<evidence type="ECO:0000256" key="1">
    <source>
        <dbReference type="ARBA" id="ARBA00001946"/>
    </source>
</evidence>
<comment type="cofactor">
    <cofactor evidence="1">
        <name>Mg(2+)</name>
        <dbReference type="ChEBI" id="CHEBI:18420"/>
    </cofactor>
</comment>
<evidence type="ECO:0000256" key="4">
    <source>
        <dbReference type="ARBA" id="ARBA00022490"/>
    </source>
</evidence>
<dbReference type="PROSITE" id="PS50126">
    <property type="entry name" value="S1"/>
    <property type="match status" value="1"/>
</dbReference>
<evidence type="ECO:0000256" key="10">
    <source>
        <dbReference type="ARBA" id="ARBA00022884"/>
    </source>
</evidence>
<dbReference type="Gene3D" id="2.40.50.140">
    <property type="entry name" value="Nucleic acid-binding proteins"/>
    <property type="match status" value="1"/>
</dbReference>
<accession>A0A094QBN1</accession>
<evidence type="ECO:0000256" key="7">
    <source>
        <dbReference type="ARBA" id="ARBA00022801"/>
    </source>
</evidence>
<dbReference type="NCBIfam" id="TIGR00757">
    <property type="entry name" value="RNaseEG"/>
    <property type="match status" value="1"/>
</dbReference>
<comment type="cofactor">
    <cofactor evidence="2">
        <name>Zn(2+)</name>
        <dbReference type="ChEBI" id="CHEBI:29105"/>
    </cofactor>
</comment>
<keyword evidence="9" id="KW-0460">Magnesium</keyword>
<evidence type="ECO:0000256" key="6">
    <source>
        <dbReference type="ARBA" id="ARBA00022723"/>
    </source>
</evidence>
<name>A0A094QBN1_9ZZZZ</name>
<dbReference type="FunFam" id="2.40.50.140:FF:000066">
    <property type="entry name" value="Ribonuclease E"/>
    <property type="match status" value="1"/>
</dbReference>
<comment type="caution">
    <text evidence="13">The sequence shown here is derived from an EMBL/GenBank/DDBJ whole genome shotgun (WGS) entry which is preliminary data.</text>
</comment>
<dbReference type="GO" id="GO:0006364">
    <property type="term" value="P:rRNA processing"/>
    <property type="evidence" value="ECO:0007669"/>
    <property type="project" value="TreeGrafter"/>
</dbReference>
<dbReference type="CDD" id="cd04453">
    <property type="entry name" value="S1_RNase_E"/>
    <property type="match status" value="1"/>
</dbReference>
<gene>
    <name evidence="13" type="ORF">GM50_5190</name>
</gene>
<evidence type="ECO:0000256" key="8">
    <source>
        <dbReference type="ARBA" id="ARBA00022833"/>
    </source>
</evidence>
<sequence length="688" mass="76110">MAIEPKTPRKRAAKKASSKKSESVESSDAPETKSATKKKSASIPVPMFQAAPAAEKAARPAMKAAPEVVAEDSGDDDSRAGRNRRRRRGGRGRRKGGADSAETQSENSTTPSAEDSEESTTHRRRRRRRASGEGVVPGETVEEDGVITVVKVREVREKAPRVEARRGRRDRAERPERREYREPYRRRGTIITDSEFLARRENVEREMVVRQIDDRIQIAVIEDKVMVEHYVNRNSNVSYVGNVYLGRVQNVLPSMEAAFVDIGKGRNAVLYAGEVNWDAAGISESEPRKIEMVLKTGQPVLVQVTKDPIGQKGARLTSQISLPGRYVVYVPGGGMSGISRSLPEQERNRLKAILKDLIPEGAGVIVRTAAEGASEEEITSDVARLKSQWEDIYQKSENPNFHAPAALYSEPDLAVRVIRDIFNEDFRKLIVQGGQAYEEISNYLGFIAPELVSKLEKYTGTVDLFAEYRVEEQLSKAFDRKVYLPSGGSLVIDRTEAMIVIDVNTGKFIGKGGNLEETVTKNNLEAAEEIARQLRLRDLGGIVVIDFIDMILESNREAVLRRLVECLGRDRTKHQVAEVTSLGLVQMTRKRVGQGLIEAFSTTCDSCSGRGIHIHTEPVKMKAPMPQVNSQSASHEDVEEVSATAHEFIEVQNDDAPDNSAEKKGSKIGGRKRRRAVSTGIVTPGSAE</sequence>
<dbReference type="PANTHER" id="PTHR30001">
    <property type="entry name" value="RIBONUCLEASE"/>
    <property type="match status" value="1"/>
</dbReference>
<dbReference type="GO" id="GO:0016787">
    <property type="term" value="F:hydrolase activity"/>
    <property type="evidence" value="ECO:0007669"/>
    <property type="project" value="UniProtKB-KW"/>
</dbReference>
<dbReference type="InterPro" id="IPR004659">
    <property type="entry name" value="RNase_E/G"/>
</dbReference>
<proteinExistence type="predicted"/>
<dbReference type="GO" id="GO:0008033">
    <property type="term" value="P:tRNA processing"/>
    <property type="evidence" value="ECO:0007669"/>
    <property type="project" value="UniProtKB-KW"/>
</dbReference>
<evidence type="ECO:0000256" key="9">
    <source>
        <dbReference type="ARBA" id="ARBA00022842"/>
    </source>
</evidence>
<organism evidence="13">
    <name type="scientific">freshwater metagenome</name>
    <dbReference type="NCBI Taxonomy" id="449393"/>
    <lineage>
        <taxon>unclassified sequences</taxon>
        <taxon>metagenomes</taxon>
        <taxon>ecological metagenomes</taxon>
    </lineage>
</organism>
<dbReference type="InterPro" id="IPR019307">
    <property type="entry name" value="RNA-bd_AU-1/RNase_E/G"/>
</dbReference>
<dbReference type="GO" id="GO:0046872">
    <property type="term" value="F:metal ion binding"/>
    <property type="evidence" value="ECO:0007669"/>
    <property type="project" value="UniProtKB-KW"/>
</dbReference>
<dbReference type="SUPFAM" id="SSF50249">
    <property type="entry name" value="Nucleic acid-binding proteins"/>
    <property type="match status" value="1"/>
</dbReference>
<dbReference type="AlphaFoldDB" id="A0A094QBN1"/>
<reference evidence="13" key="1">
    <citation type="submission" date="2014-05" db="EMBL/GenBank/DDBJ databases">
        <title>Key roles for freshwater Actinobacteria revealed by deep metagenomic sequencing.</title>
        <authorList>
            <person name="Ghai R."/>
            <person name="Mizuno C.M."/>
            <person name="Picazo A."/>
            <person name="Camacho A."/>
            <person name="Rodriguez-Valera F."/>
        </authorList>
    </citation>
    <scope>NUCLEOTIDE SEQUENCE</scope>
</reference>
<dbReference type="SMART" id="SM00316">
    <property type="entry name" value="S1"/>
    <property type="match status" value="1"/>
</dbReference>
<feature type="region of interest" description="Disordered" evidence="11">
    <location>
        <begin position="650"/>
        <end position="688"/>
    </location>
</feature>
<dbReference type="EMBL" id="JNSK01000011">
    <property type="protein sequence ID" value="KGA19544.1"/>
    <property type="molecule type" value="Genomic_DNA"/>
</dbReference>
<feature type="region of interest" description="Disordered" evidence="11">
    <location>
        <begin position="1"/>
        <end position="140"/>
    </location>
</feature>
<evidence type="ECO:0000256" key="5">
    <source>
        <dbReference type="ARBA" id="ARBA00022694"/>
    </source>
</evidence>
<keyword evidence="8" id="KW-0862">Zinc</keyword>
<dbReference type="InterPro" id="IPR012340">
    <property type="entry name" value="NA-bd_OB-fold"/>
</dbReference>
<comment type="subcellular location">
    <subcellularLocation>
        <location evidence="3">Cytoplasm</location>
    </subcellularLocation>
</comment>
<protein>
    <recommendedName>
        <fullName evidence="12">S1 motif domain-containing protein</fullName>
    </recommendedName>
</protein>
<dbReference type="InterPro" id="IPR003029">
    <property type="entry name" value="S1_domain"/>
</dbReference>
<dbReference type="Pfam" id="PF10150">
    <property type="entry name" value="RNase_E_G"/>
    <property type="match status" value="1"/>
</dbReference>